<gene>
    <name evidence="2" type="ORF">FBZ82_101146</name>
</gene>
<sequence length="325" mass="35272">MTNSPTPAQQGFYACKKCGATIDDSKPFIRCDDTACPEKSGKSLLDMLEEVSFPTPSPAPLSARLHSATYVDENTGEVRLHTSAEGICDEAADLIDTLTARVAELEASAKAFEDLAIEQQRRDHAERDAVQAALAAAEAREAALRGLARELFNALVRYEVGADSDAPREHREMMGRARAALSAGAQQAQGEPLVFTYTNYRSETGTRRAIPIRVYHGATEYHPEPQWLMEAHDVDKDAARVFAMRDMGQAQGGDIADPLDTPLPCDVNVPNMRFGKGIPLRVLVDAAARWKVIAAKVPLAEMEPALEQARASGLLPTETREDGNG</sequence>
<dbReference type="EMBL" id="VITF01000001">
    <property type="protein sequence ID" value="TWA74131.1"/>
    <property type="molecule type" value="Genomic_DNA"/>
</dbReference>
<dbReference type="Proteomes" id="UP000316083">
    <property type="component" value="Unassembled WGS sequence"/>
</dbReference>
<reference evidence="2 3" key="1">
    <citation type="submission" date="2019-06" db="EMBL/GenBank/DDBJ databases">
        <title>Genomic Encyclopedia of Type Strains, Phase IV (KMG-V): Genome sequencing to study the core and pangenomes of soil and plant-associated prokaryotes.</title>
        <authorList>
            <person name="Whitman W."/>
        </authorList>
    </citation>
    <scope>NUCLEOTIDE SEQUENCE [LARGE SCALE GENOMIC DNA]</scope>
    <source>
        <strain evidence="2 3">BR 11796</strain>
    </source>
</reference>
<feature type="coiled-coil region" evidence="1">
    <location>
        <begin position="88"/>
        <end position="122"/>
    </location>
</feature>
<accession>A0A560BNF5</accession>
<evidence type="ECO:0000256" key="1">
    <source>
        <dbReference type="SAM" id="Coils"/>
    </source>
</evidence>
<keyword evidence="1" id="KW-0175">Coiled coil</keyword>
<dbReference type="AlphaFoldDB" id="A0A560BNF5"/>
<proteinExistence type="predicted"/>
<dbReference type="RefSeq" id="WP_145671783.1">
    <property type="nucleotide sequence ID" value="NZ_VITF01000001.1"/>
</dbReference>
<evidence type="ECO:0000313" key="2">
    <source>
        <dbReference type="EMBL" id="TWA74131.1"/>
    </source>
</evidence>
<organism evidence="2 3">
    <name type="scientific">Azospirillum brasilense</name>
    <dbReference type="NCBI Taxonomy" id="192"/>
    <lineage>
        <taxon>Bacteria</taxon>
        <taxon>Pseudomonadati</taxon>
        <taxon>Pseudomonadota</taxon>
        <taxon>Alphaproteobacteria</taxon>
        <taxon>Rhodospirillales</taxon>
        <taxon>Azospirillaceae</taxon>
        <taxon>Azospirillum</taxon>
    </lineage>
</organism>
<evidence type="ECO:0000313" key="3">
    <source>
        <dbReference type="Proteomes" id="UP000316083"/>
    </source>
</evidence>
<protein>
    <submittedName>
        <fullName evidence="2">Uncharacterized protein</fullName>
    </submittedName>
</protein>
<name>A0A560BNF5_AZOBR</name>
<comment type="caution">
    <text evidence="2">The sequence shown here is derived from an EMBL/GenBank/DDBJ whole genome shotgun (WGS) entry which is preliminary data.</text>
</comment>